<proteinExistence type="predicted"/>
<dbReference type="AlphaFoldDB" id="A0A2G4F1N9"/>
<accession>A0A2G4F1N9</accession>
<protein>
    <submittedName>
        <fullName evidence="1">Uncharacterized protein</fullName>
    </submittedName>
</protein>
<evidence type="ECO:0000313" key="1">
    <source>
        <dbReference type="EMBL" id="PHX55387.1"/>
    </source>
</evidence>
<keyword evidence="2" id="KW-1185">Reference proteome</keyword>
<comment type="caution">
    <text evidence="1">The sequence shown here is derived from an EMBL/GenBank/DDBJ whole genome shotgun (WGS) entry which is preliminary data.</text>
</comment>
<reference evidence="1" key="1">
    <citation type="submission" date="2017-10" db="EMBL/GenBank/DDBJ databases">
        <title>Draft genome sequence of the planktic cyanobacteria Tychonema bourrellyi isolated from alpine lentic freshwater.</title>
        <authorList>
            <person name="Tett A."/>
            <person name="Armanini F."/>
            <person name="Asnicar F."/>
            <person name="Boscaini A."/>
            <person name="Pasolli E."/>
            <person name="Zolfo M."/>
            <person name="Donati C."/>
            <person name="Salmaso N."/>
            <person name="Segata N."/>
        </authorList>
    </citation>
    <scope>NUCLEOTIDE SEQUENCE</scope>
    <source>
        <strain evidence="1">FEM_GT703</strain>
    </source>
</reference>
<organism evidence="1 2">
    <name type="scientific">Tychonema bourrellyi FEM_GT703</name>
    <dbReference type="NCBI Taxonomy" id="2040638"/>
    <lineage>
        <taxon>Bacteria</taxon>
        <taxon>Bacillati</taxon>
        <taxon>Cyanobacteriota</taxon>
        <taxon>Cyanophyceae</taxon>
        <taxon>Oscillatoriophycideae</taxon>
        <taxon>Oscillatoriales</taxon>
        <taxon>Microcoleaceae</taxon>
        <taxon>Tychonema</taxon>
    </lineage>
</organism>
<name>A0A2G4F1N9_9CYAN</name>
<evidence type="ECO:0000313" key="2">
    <source>
        <dbReference type="Proteomes" id="UP000226442"/>
    </source>
</evidence>
<gene>
    <name evidence="1" type="ORF">CP500_010965</name>
</gene>
<sequence>MSDRNIALINRFAPDRVTPAIRRSSDTITLDNLLLYIYAFLNSFRDGIAGSYCSTVRSHTYHSHFTQHS</sequence>
<dbReference type="Proteomes" id="UP000226442">
    <property type="component" value="Unassembled WGS sequence"/>
</dbReference>
<dbReference type="EMBL" id="NXIB02000054">
    <property type="protein sequence ID" value="PHX55387.1"/>
    <property type="molecule type" value="Genomic_DNA"/>
</dbReference>